<feature type="region of interest" description="Disordered" evidence="1">
    <location>
        <begin position="66"/>
        <end position="98"/>
    </location>
</feature>
<reference evidence="2" key="1">
    <citation type="submission" date="2021-02" db="EMBL/GenBank/DDBJ databases">
        <authorList>
            <person name="Nowell W R."/>
        </authorList>
    </citation>
    <scope>NUCLEOTIDE SEQUENCE</scope>
</reference>
<organism evidence="2 3">
    <name type="scientific">Adineta steineri</name>
    <dbReference type="NCBI Taxonomy" id="433720"/>
    <lineage>
        <taxon>Eukaryota</taxon>
        <taxon>Metazoa</taxon>
        <taxon>Spiralia</taxon>
        <taxon>Gnathifera</taxon>
        <taxon>Rotifera</taxon>
        <taxon>Eurotatoria</taxon>
        <taxon>Bdelloidea</taxon>
        <taxon>Adinetida</taxon>
        <taxon>Adinetidae</taxon>
        <taxon>Adineta</taxon>
    </lineage>
</organism>
<evidence type="ECO:0000313" key="2">
    <source>
        <dbReference type="EMBL" id="CAF1415543.1"/>
    </source>
</evidence>
<protein>
    <submittedName>
        <fullName evidence="2">Uncharacterized protein</fullName>
    </submittedName>
</protein>
<feature type="region of interest" description="Disordered" evidence="1">
    <location>
        <begin position="1"/>
        <end position="23"/>
    </location>
</feature>
<evidence type="ECO:0000256" key="1">
    <source>
        <dbReference type="SAM" id="MobiDB-lite"/>
    </source>
</evidence>
<dbReference type="EMBL" id="CAJNOE010001353">
    <property type="protein sequence ID" value="CAF1415543.1"/>
    <property type="molecule type" value="Genomic_DNA"/>
</dbReference>
<feature type="compositionally biased region" description="Polar residues" evidence="1">
    <location>
        <begin position="1"/>
        <end position="12"/>
    </location>
</feature>
<gene>
    <name evidence="2" type="ORF">IZO911_LOCUS40349</name>
</gene>
<evidence type="ECO:0000313" key="3">
    <source>
        <dbReference type="Proteomes" id="UP000663860"/>
    </source>
</evidence>
<accession>A0A815LW37</accession>
<name>A0A815LW37_9BILA</name>
<dbReference type="Gene3D" id="2.40.50.140">
    <property type="entry name" value="Nucleic acid-binding proteins"/>
    <property type="match status" value="1"/>
</dbReference>
<comment type="caution">
    <text evidence="2">The sequence shown here is derived from an EMBL/GenBank/DDBJ whole genome shotgun (WGS) entry which is preliminary data.</text>
</comment>
<dbReference type="Proteomes" id="UP000663860">
    <property type="component" value="Unassembled WGS sequence"/>
</dbReference>
<proteinExistence type="predicted"/>
<dbReference type="InterPro" id="IPR012340">
    <property type="entry name" value="NA-bd_OB-fold"/>
</dbReference>
<dbReference type="AlphaFoldDB" id="A0A815LW37"/>
<sequence length="216" mass="23701">MEETNTDLTTSEPIPRDLPGQPGVLIRPGQPFIRDGDDDQAAIHIGAGQSSIRGDGDQAAIHIGAGQSSIRGDGDQAAVRGSAGQSSIRGGTGQSVRGDGDRAAIIEKGVCGTIITVNRLRHYAFIKRKDNMHSRDIFAREISIINEPINKRKLFLHDTCKFDLIRTQRGLEAINIQIVERNVDTISKLSKIPRKKSEKENEQVSSELFKQTIYDT</sequence>